<name>A0ABD2NG17_9CUCU</name>
<sequence>MEPPSSSISTPSTNKKRFTGCSDKWINLPDLKDCIGRKDDFTAICKICNSEIAIQYEGRRALTVHVNSAKHKKMVTARKTFQIDNFIMKKDTKEEISVVNSEIGLVYHNVKHGLSYNSLECLAKAIKLLQIIKLQQK</sequence>
<dbReference type="AlphaFoldDB" id="A0ABD2NG17"/>
<reference evidence="1 2" key="1">
    <citation type="journal article" date="2021" name="BMC Biol.">
        <title>Horizontally acquired antibacterial genes associated with adaptive radiation of ladybird beetles.</title>
        <authorList>
            <person name="Li H.S."/>
            <person name="Tang X.F."/>
            <person name="Huang Y.H."/>
            <person name="Xu Z.Y."/>
            <person name="Chen M.L."/>
            <person name="Du X.Y."/>
            <person name="Qiu B.Y."/>
            <person name="Chen P.T."/>
            <person name="Zhang W."/>
            <person name="Slipinski A."/>
            <person name="Escalona H.E."/>
            <person name="Waterhouse R.M."/>
            <person name="Zwick A."/>
            <person name="Pang H."/>
        </authorList>
    </citation>
    <scope>NUCLEOTIDE SEQUENCE [LARGE SCALE GENOMIC DNA]</scope>
    <source>
        <strain evidence="1">SYSU2018</strain>
    </source>
</reference>
<evidence type="ECO:0000313" key="2">
    <source>
        <dbReference type="Proteomes" id="UP001516400"/>
    </source>
</evidence>
<comment type="caution">
    <text evidence="1">The sequence shown here is derived from an EMBL/GenBank/DDBJ whole genome shotgun (WGS) entry which is preliminary data.</text>
</comment>
<dbReference type="EMBL" id="JABFTP020000103">
    <property type="protein sequence ID" value="KAL3277650.1"/>
    <property type="molecule type" value="Genomic_DNA"/>
</dbReference>
<organism evidence="1 2">
    <name type="scientific">Cryptolaemus montrouzieri</name>
    <dbReference type="NCBI Taxonomy" id="559131"/>
    <lineage>
        <taxon>Eukaryota</taxon>
        <taxon>Metazoa</taxon>
        <taxon>Ecdysozoa</taxon>
        <taxon>Arthropoda</taxon>
        <taxon>Hexapoda</taxon>
        <taxon>Insecta</taxon>
        <taxon>Pterygota</taxon>
        <taxon>Neoptera</taxon>
        <taxon>Endopterygota</taxon>
        <taxon>Coleoptera</taxon>
        <taxon>Polyphaga</taxon>
        <taxon>Cucujiformia</taxon>
        <taxon>Coccinelloidea</taxon>
        <taxon>Coccinellidae</taxon>
        <taxon>Scymninae</taxon>
        <taxon>Scymnini</taxon>
        <taxon>Cryptolaemus</taxon>
    </lineage>
</organism>
<proteinExistence type="predicted"/>
<gene>
    <name evidence="1" type="ORF">HHI36_012996</name>
</gene>
<dbReference type="Proteomes" id="UP001516400">
    <property type="component" value="Unassembled WGS sequence"/>
</dbReference>
<protein>
    <submittedName>
        <fullName evidence="1">Uncharacterized protein</fullName>
    </submittedName>
</protein>
<keyword evidence="2" id="KW-1185">Reference proteome</keyword>
<accession>A0ABD2NG17</accession>
<evidence type="ECO:0000313" key="1">
    <source>
        <dbReference type="EMBL" id="KAL3277650.1"/>
    </source>
</evidence>